<dbReference type="SUPFAM" id="SSF52980">
    <property type="entry name" value="Restriction endonuclease-like"/>
    <property type="match status" value="1"/>
</dbReference>
<name>A0A2G9Z0K1_9BACT</name>
<dbReference type="CDD" id="cd20736">
    <property type="entry name" value="PoNe_Nuclease"/>
    <property type="match status" value="1"/>
</dbReference>
<comment type="caution">
    <text evidence="3">The sequence shown here is derived from an EMBL/GenBank/DDBJ whole genome shotgun (WGS) entry which is preliminary data.</text>
</comment>
<dbReference type="Proteomes" id="UP000228681">
    <property type="component" value="Unassembled WGS sequence"/>
</dbReference>
<proteinExistence type="inferred from homology"/>
<evidence type="ECO:0000313" key="4">
    <source>
        <dbReference type="Proteomes" id="UP000228681"/>
    </source>
</evidence>
<dbReference type="EMBL" id="PCRS01000017">
    <property type="protein sequence ID" value="PIP25002.1"/>
    <property type="molecule type" value="Genomic_DNA"/>
</dbReference>
<evidence type="ECO:0000256" key="2">
    <source>
        <dbReference type="HAMAP-Rule" id="MF_00048"/>
    </source>
</evidence>
<evidence type="ECO:0000313" key="3">
    <source>
        <dbReference type="EMBL" id="PIP25002.1"/>
    </source>
</evidence>
<dbReference type="InterPro" id="IPR011335">
    <property type="entry name" value="Restrct_endonuc-II-like"/>
</dbReference>
<organism evidence="3 4">
    <name type="scientific">Candidatus Nealsonbacteria bacterium CG23_combo_of_CG06-09_8_20_14_all_36_12</name>
    <dbReference type="NCBI Taxonomy" id="1974718"/>
    <lineage>
        <taxon>Bacteria</taxon>
        <taxon>Candidatus Nealsoniibacteriota</taxon>
    </lineage>
</organism>
<dbReference type="InterPro" id="IPR003509">
    <property type="entry name" value="UPF0102_YraN-like"/>
</dbReference>
<accession>A0A2G9Z0K1</accession>
<comment type="similarity">
    <text evidence="1 2">Belongs to the UPF0102 family.</text>
</comment>
<dbReference type="GO" id="GO:0003676">
    <property type="term" value="F:nucleic acid binding"/>
    <property type="evidence" value="ECO:0007669"/>
    <property type="project" value="InterPro"/>
</dbReference>
<dbReference type="HAMAP" id="MF_00048">
    <property type="entry name" value="UPF0102"/>
    <property type="match status" value="1"/>
</dbReference>
<sequence>MAGASENLCSEIRPENYSSGLGKVISLLNIMDTKQLGNLGEKIAADFLKKKGYKILDKNYIPKWMHGPEKKEIDIITRKGNIISFIEVKTLGGDSQIFSPEDKVDFLKQRKIIKAAQSYLLEKKINPETRWQIDVIAIKIDFASKKAKIKHLKNVVY</sequence>
<dbReference type="Gene3D" id="3.40.1350.10">
    <property type="match status" value="1"/>
</dbReference>
<gene>
    <name evidence="3" type="ORF">COX34_01080</name>
</gene>
<dbReference type="InterPro" id="IPR011856">
    <property type="entry name" value="tRNA_endonuc-like_dom_sf"/>
</dbReference>
<dbReference type="Pfam" id="PF02021">
    <property type="entry name" value="UPF0102"/>
    <property type="match status" value="1"/>
</dbReference>
<dbReference type="PANTHER" id="PTHR34039:SF1">
    <property type="entry name" value="UPF0102 PROTEIN YRAN"/>
    <property type="match status" value="1"/>
</dbReference>
<reference evidence="3 4" key="1">
    <citation type="submission" date="2017-09" db="EMBL/GenBank/DDBJ databases">
        <title>Depth-based differentiation of microbial function through sediment-hosted aquifers and enrichment of novel symbionts in the deep terrestrial subsurface.</title>
        <authorList>
            <person name="Probst A.J."/>
            <person name="Ladd B."/>
            <person name="Jarett J.K."/>
            <person name="Geller-Mcgrath D.E."/>
            <person name="Sieber C.M."/>
            <person name="Emerson J.B."/>
            <person name="Anantharaman K."/>
            <person name="Thomas B.C."/>
            <person name="Malmstrom R."/>
            <person name="Stieglmeier M."/>
            <person name="Klingl A."/>
            <person name="Woyke T."/>
            <person name="Ryan C.M."/>
            <person name="Banfield J.F."/>
        </authorList>
    </citation>
    <scope>NUCLEOTIDE SEQUENCE [LARGE SCALE GENOMIC DNA]</scope>
    <source>
        <strain evidence="3">CG23_combo_of_CG06-09_8_20_14_all_36_12</strain>
    </source>
</reference>
<dbReference type="PANTHER" id="PTHR34039">
    <property type="entry name" value="UPF0102 PROTEIN YRAN"/>
    <property type="match status" value="1"/>
</dbReference>
<protein>
    <recommendedName>
        <fullName evidence="2">UPF0102 protein COX34_01080</fullName>
    </recommendedName>
</protein>
<dbReference type="AlphaFoldDB" id="A0A2G9Z0K1"/>
<evidence type="ECO:0000256" key="1">
    <source>
        <dbReference type="ARBA" id="ARBA00006738"/>
    </source>
</evidence>